<dbReference type="SUPFAM" id="SSF55681">
    <property type="entry name" value="Class II aaRS and biotin synthetases"/>
    <property type="match status" value="1"/>
</dbReference>
<name>A0A060SWL7_BLAAD</name>
<reference evidence="11" key="1">
    <citation type="submission" date="2014-02" db="EMBL/GenBank/DDBJ databases">
        <authorList>
            <person name="Genoscope - CEA"/>
        </authorList>
    </citation>
    <scope>NUCLEOTIDE SEQUENCE</scope>
    <source>
        <strain evidence="11">LS3</strain>
    </source>
</reference>
<dbReference type="InterPro" id="IPR002316">
    <property type="entry name" value="Pro-tRNA-ligase_IIa"/>
</dbReference>
<dbReference type="GO" id="GO:0005739">
    <property type="term" value="C:mitochondrion"/>
    <property type="evidence" value="ECO:0007669"/>
    <property type="project" value="TreeGrafter"/>
</dbReference>
<dbReference type="InterPro" id="IPR036621">
    <property type="entry name" value="Anticodon-bd_dom_sf"/>
</dbReference>
<dbReference type="InterPro" id="IPR006195">
    <property type="entry name" value="aa-tRNA-synth_II"/>
</dbReference>
<gene>
    <name evidence="11" type="ORF">GNLVRS02_ARAD1A02244g</name>
</gene>
<dbReference type="GO" id="GO:0004827">
    <property type="term" value="F:proline-tRNA ligase activity"/>
    <property type="evidence" value="ECO:0007669"/>
    <property type="project" value="UniProtKB-EC"/>
</dbReference>
<dbReference type="PROSITE" id="PS50862">
    <property type="entry name" value="AA_TRNA_LIGASE_II"/>
    <property type="match status" value="1"/>
</dbReference>
<evidence type="ECO:0000256" key="1">
    <source>
        <dbReference type="ARBA" id="ARBA00008226"/>
    </source>
</evidence>
<evidence type="ECO:0000256" key="9">
    <source>
        <dbReference type="ARBA" id="ARBA00047671"/>
    </source>
</evidence>
<reference evidence="11" key="2">
    <citation type="submission" date="2014-06" db="EMBL/GenBank/DDBJ databases">
        <title>The complete genome of Blastobotrys (Arxula) adeninivorans LS3 - a yeast of biotechnological interest.</title>
        <authorList>
            <person name="Kunze G."/>
            <person name="Gaillardin C."/>
            <person name="Czernicka M."/>
            <person name="Durrens P."/>
            <person name="Martin T."/>
            <person name="Boer E."/>
            <person name="Gabaldon T."/>
            <person name="Cruz J."/>
            <person name="Talla E."/>
            <person name="Marck C."/>
            <person name="Goffeau A."/>
            <person name="Barbe V."/>
            <person name="Baret P."/>
            <person name="Baronian K."/>
            <person name="Beier S."/>
            <person name="Bleykasten C."/>
            <person name="Bode R."/>
            <person name="Casaregola S."/>
            <person name="Despons L."/>
            <person name="Fairhead C."/>
            <person name="Giersberg M."/>
            <person name="Gierski P."/>
            <person name="Hahnel U."/>
            <person name="Hartmann A."/>
            <person name="Jankowska D."/>
            <person name="Jubin C."/>
            <person name="Jung P."/>
            <person name="Lafontaine I."/>
            <person name="Leh-Louis V."/>
            <person name="Lemaire M."/>
            <person name="Marcet-Houben M."/>
            <person name="Mascher M."/>
            <person name="Morel G."/>
            <person name="Richard G.-F."/>
            <person name="Riechen J."/>
            <person name="Sacerdot C."/>
            <person name="Sarkar A."/>
            <person name="Savel G."/>
            <person name="Schacherer J."/>
            <person name="Sherman D."/>
            <person name="Straub M.-L."/>
            <person name="Stein N."/>
            <person name="Thierry A."/>
            <person name="Trautwein-Schult A."/>
            <person name="Westhof E."/>
            <person name="Worch S."/>
            <person name="Dujon B."/>
            <person name="Souciet J.-L."/>
            <person name="Wincker P."/>
            <person name="Scholz U."/>
            <person name="Neuveglise N."/>
        </authorList>
    </citation>
    <scope>NUCLEOTIDE SEQUENCE</scope>
    <source>
        <strain evidence="11">LS3</strain>
    </source>
</reference>
<evidence type="ECO:0000256" key="2">
    <source>
        <dbReference type="ARBA" id="ARBA00012831"/>
    </source>
</evidence>
<dbReference type="GO" id="GO:0006433">
    <property type="term" value="P:prolyl-tRNA aminoacylation"/>
    <property type="evidence" value="ECO:0007669"/>
    <property type="project" value="InterPro"/>
</dbReference>
<dbReference type="SUPFAM" id="SSF52954">
    <property type="entry name" value="Class II aaRS ABD-related"/>
    <property type="match status" value="1"/>
</dbReference>
<comment type="similarity">
    <text evidence="1">Belongs to the class-II aminoacyl-tRNA synthetase family.</text>
</comment>
<dbReference type="EMBL" id="HG937691">
    <property type="protein sequence ID" value="CDP33123.1"/>
    <property type="molecule type" value="Genomic_DNA"/>
</dbReference>
<dbReference type="PANTHER" id="PTHR42753:SF2">
    <property type="entry name" value="PROLINE--TRNA LIGASE"/>
    <property type="match status" value="1"/>
</dbReference>
<evidence type="ECO:0000256" key="7">
    <source>
        <dbReference type="ARBA" id="ARBA00023146"/>
    </source>
</evidence>
<dbReference type="Gene3D" id="3.40.50.800">
    <property type="entry name" value="Anticodon-binding domain"/>
    <property type="match status" value="1"/>
</dbReference>
<dbReference type="PhylomeDB" id="A0A060SWL7"/>
<dbReference type="EC" id="6.1.1.15" evidence="2"/>
<keyword evidence="5" id="KW-0067">ATP-binding</keyword>
<keyword evidence="7" id="KW-0030">Aminoacyl-tRNA synthetase</keyword>
<evidence type="ECO:0000313" key="11">
    <source>
        <dbReference type="EMBL" id="CDP33123.1"/>
    </source>
</evidence>
<keyword evidence="4" id="KW-0547">Nucleotide-binding</keyword>
<evidence type="ECO:0000256" key="6">
    <source>
        <dbReference type="ARBA" id="ARBA00022917"/>
    </source>
</evidence>
<sequence length="518" mass="57809">MNRVPRLSQLLVPVLKKGAPVLDTTDLLVKNGYIRQSSSGCYNLLPLGLRVVNRIETIIRNRMDQIGGAEVQLTSLSPATLWKQSGRFYDKEFYHIDDDKYVLAPTCEEEVTHLVSKHVDSYRQLPLRLYQLTRKYRDEKRPRGGLLRTKEFIMKDMYSFDGTAKEAHATYDEVTRAYMNIFSDLSIPVARAEADSGSIGGDLSHEYHCLSDAGEDTVLSCPSCSYTANREKAISYSDEPYAGEKDAAVQYFVTHDRDTLVAAYYPPDRVLNVPAVKDNVDDIDFECKDAVAEYTKDLSQDSVTKRLVRIMDARITPQANLPELPFRAARNATTTLEDVPIVEAQEGEICPECDKPGLVERRAIEVAHTFYLGTKYSAPMKASATGKDDKRHDIEMGCFGIGVSRLVNAIAETTKDSEGLKWPSPVSPFTAVVASTNEIAASEVIDRLRSANISAVWDDRSDRLGSLLGMSRSLGLPYTIVVGRDYSKGKVEVQRRDRVKGDTDFVQLVSLDDLPHVL</sequence>
<evidence type="ECO:0000256" key="5">
    <source>
        <dbReference type="ARBA" id="ARBA00022840"/>
    </source>
</evidence>
<evidence type="ECO:0000256" key="4">
    <source>
        <dbReference type="ARBA" id="ARBA00022741"/>
    </source>
</evidence>
<dbReference type="Gene3D" id="3.30.930.10">
    <property type="entry name" value="Bira Bifunctional Protein, Domain 2"/>
    <property type="match status" value="2"/>
</dbReference>
<accession>A0A060SWL7</accession>
<protein>
    <recommendedName>
        <fullName evidence="2">proline--tRNA ligase</fullName>
        <ecNumber evidence="2">6.1.1.15</ecNumber>
    </recommendedName>
    <alternativeName>
        <fullName evidence="8">Prolyl-tRNA synthetase</fullName>
    </alternativeName>
</protein>
<dbReference type="PANTHER" id="PTHR42753">
    <property type="entry name" value="MITOCHONDRIAL RIBOSOME PROTEIN L39/PROLYL-TRNA LIGASE FAMILY MEMBER"/>
    <property type="match status" value="1"/>
</dbReference>
<dbReference type="Pfam" id="PF00587">
    <property type="entry name" value="tRNA-synt_2b"/>
    <property type="match status" value="1"/>
</dbReference>
<evidence type="ECO:0000259" key="10">
    <source>
        <dbReference type="PROSITE" id="PS50862"/>
    </source>
</evidence>
<dbReference type="GO" id="GO:0005524">
    <property type="term" value="F:ATP binding"/>
    <property type="evidence" value="ECO:0007669"/>
    <property type="project" value="UniProtKB-KW"/>
</dbReference>
<evidence type="ECO:0000256" key="3">
    <source>
        <dbReference type="ARBA" id="ARBA00022598"/>
    </source>
</evidence>
<feature type="domain" description="Aminoacyl-transfer RNA synthetases class-II family profile" evidence="10">
    <location>
        <begin position="35"/>
        <end position="423"/>
    </location>
</feature>
<proteinExistence type="inferred from homology"/>
<evidence type="ECO:0000256" key="8">
    <source>
        <dbReference type="ARBA" id="ARBA00029731"/>
    </source>
</evidence>
<dbReference type="InterPro" id="IPR045864">
    <property type="entry name" value="aa-tRNA-synth_II/BPL/LPL"/>
</dbReference>
<dbReference type="PRINTS" id="PR01046">
    <property type="entry name" value="TRNASYNTHPRO"/>
</dbReference>
<keyword evidence="6" id="KW-0648">Protein biosynthesis</keyword>
<dbReference type="InterPro" id="IPR004154">
    <property type="entry name" value="Anticodon-bd"/>
</dbReference>
<organism evidence="11">
    <name type="scientific">Blastobotrys adeninivorans</name>
    <name type="common">Yeast</name>
    <name type="synonym">Arxula adeninivorans</name>
    <dbReference type="NCBI Taxonomy" id="409370"/>
    <lineage>
        <taxon>Eukaryota</taxon>
        <taxon>Fungi</taxon>
        <taxon>Dikarya</taxon>
        <taxon>Ascomycota</taxon>
        <taxon>Saccharomycotina</taxon>
        <taxon>Dipodascomycetes</taxon>
        <taxon>Dipodascales</taxon>
        <taxon>Trichomonascaceae</taxon>
        <taxon>Blastobotrys</taxon>
    </lineage>
</organism>
<keyword evidence="3" id="KW-0436">Ligase</keyword>
<dbReference type="AlphaFoldDB" id="A0A060SWL7"/>
<dbReference type="InterPro" id="IPR050062">
    <property type="entry name" value="Pro-tRNA_synthetase"/>
</dbReference>
<dbReference type="Pfam" id="PF03129">
    <property type="entry name" value="HGTP_anticodon"/>
    <property type="match status" value="1"/>
</dbReference>
<comment type="catalytic activity">
    <reaction evidence="9">
        <text>tRNA(Pro) + L-proline + ATP = L-prolyl-tRNA(Pro) + AMP + diphosphate</text>
        <dbReference type="Rhea" id="RHEA:14305"/>
        <dbReference type="Rhea" id="RHEA-COMP:9700"/>
        <dbReference type="Rhea" id="RHEA-COMP:9702"/>
        <dbReference type="ChEBI" id="CHEBI:30616"/>
        <dbReference type="ChEBI" id="CHEBI:33019"/>
        <dbReference type="ChEBI" id="CHEBI:60039"/>
        <dbReference type="ChEBI" id="CHEBI:78442"/>
        <dbReference type="ChEBI" id="CHEBI:78532"/>
        <dbReference type="ChEBI" id="CHEBI:456215"/>
        <dbReference type="EC" id="6.1.1.15"/>
    </reaction>
</comment>
<dbReference type="InterPro" id="IPR002314">
    <property type="entry name" value="aa-tRNA-synt_IIb"/>
</dbReference>